<keyword evidence="3" id="KW-0963">Cytoplasm</keyword>
<proteinExistence type="inferred from homology"/>
<evidence type="ECO:0000256" key="2">
    <source>
        <dbReference type="ARBA" id="ARBA00009156"/>
    </source>
</evidence>
<evidence type="ECO:0000256" key="12">
    <source>
        <dbReference type="ARBA" id="ARBA00076706"/>
    </source>
</evidence>
<dbReference type="GO" id="GO:0071396">
    <property type="term" value="P:cellular response to lipid"/>
    <property type="evidence" value="ECO:0007669"/>
    <property type="project" value="UniProtKB-ARBA"/>
</dbReference>
<dbReference type="GO" id="GO:1901701">
    <property type="term" value="P:cellular response to oxygen-containing compound"/>
    <property type="evidence" value="ECO:0007669"/>
    <property type="project" value="UniProtKB-ARBA"/>
</dbReference>
<keyword evidence="7" id="KW-0067">ATP-binding</keyword>
<dbReference type="GO" id="GO:0006071">
    <property type="term" value="P:glycerol metabolic process"/>
    <property type="evidence" value="ECO:0007669"/>
    <property type="project" value="TreeGrafter"/>
</dbReference>
<dbReference type="GO" id="GO:0005829">
    <property type="term" value="C:cytosol"/>
    <property type="evidence" value="ECO:0007669"/>
    <property type="project" value="TreeGrafter"/>
</dbReference>
<dbReference type="InterPro" id="IPR018484">
    <property type="entry name" value="FGGY_N"/>
</dbReference>
<comment type="similarity">
    <text evidence="2">Belongs to the FGGY kinase family.</text>
</comment>
<dbReference type="GO" id="GO:0006091">
    <property type="term" value="P:generation of precursor metabolites and energy"/>
    <property type="evidence" value="ECO:0007669"/>
    <property type="project" value="UniProtKB-ARBA"/>
</dbReference>
<evidence type="ECO:0000256" key="5">
    <source>
        <dbReference type="ARBA" id="ARBA00022741"/>
    </source>
</evidence>
<dbReference type="AlphaFoldDB" id="A0A232FEH1"/>
<dbReference type="GO" id="GO:1901135">
    <property type="term" value="P:carbohydrate derivative metabolic process"/>
    <property type="evidence" value="ECO:0007669"/>
    <property type="project" value="UniProtKB-ARBA"/>
</dbReference>
<dbReference type="InterPro" id="IPR043129">
    <property type="entry name" value="ATPase_NBD"/>
</dbReference>
<keyword evidence="15" id="KW-1185">Reference proteome</keyword>
<dbReference type="GO" id="GO:0050277">
    <property type="term" value="F:sedoheptulokinase activity"/>
    <property type="evidence" value="ECO:0007669"/>
    <property type="project" value="UniProtKB-EC"/>
</dbReference>
<keyword evidence="4" id="KW-0808">Transferase</keyword>
<dbReference type="PANTHER" id="PTHR10196">
    <property type="entry name" value="SUGAR KINASE"/>
    <property type="match status" value="1"/>
</dbReference>
<dbReference type="GO" id="GO:0006163">
    <property type="term" value="P:purine nucleotide metabolic process"/>
    <property type="evidence" value="ECO:0007669"/>
    <property type="project" value="UniProtKB-ARBA"/>
</dbReference>
<dbReference type="PANTHER" id="PTHR10196:SF67">
    <property type="entry name" value="SEDOHEPTULOKINASE"/>
    <property type="match status" value="1"/>
</dbReference>
<organism evidence="14 15">
    <name type="scientific">Trichomalopsis sarcophagae</name>
    <dbReference type="NCBI Taxonomy" id="543379"/>
    <lineage>
        <taxon>Eukaryota</taxon>
        <taxon>Metazoa</taxon>
        <taxon>Ecdysozoa</taxon>
        <taxon>Arthropoda</taxon>
        <taxon>Hexapoda</taxon>
        <taxon>Insecta</taxon>
        <taxon>Pterygota</taxon>
        <taxon>Neoptera</taxon>
        <taxon>Endopterygota</taxon>
        <taxon>Hymenoptera</taxon>
        <taxon>Apocrita</taxon>
        <taxon>Proctotrupomorpha</taxon>
        <taxon>Chalcidoidea</taxon>
        <taxon>Pteromalidae</taxon>
        <taxon>Pteromalinae</taxon>
        <taxon>Trichomalopsis</taxon>
    </lineage>
</organism>
<protein>
    <recommendedName>
        <fullName evidence="11">Sedoheptulokinase</fullName>
        <ecNumber evidence="10">2.7.1.14</ecNumber>
    </recommendedName>
    <alternativeName>
        <fullName evidence="12">Carbohydrate kinase-like protein</fullName>
    </alternativeName>
</protein>
<comment type="catalytic activity">
    <reaction evidence="8">
        <text>sedoheptulose + ATP = D-sedoheptulose 7-phosphate + ADP + H(+)</text>
        <dbReference type="Rhea" id="RHEA:23844"/>
        <dbReference type="ChEBI" id="CHEBI:15378"/>
        <dbReference type="ChEBI" id="CHEBI:16802"/>
        <dbReference type="ChEBI" id="CHEBI:30616"/>
        <dbReference type="ChEBI" id="CHEBI:57483"/>
        <dbReference type="ChEBI" id="CHEBI:456216"/>
        <dbReference type="EC" id="2.7.1.14"/>
    </reaction>
</comment>
<reference evidence="14 15" key="1">
    <citation type="journal article" date="2017" name="Curr. Biol.">
        <title>The Evolution of Venom by Co-option of Single-Copy Genes.</title>
        <authorList>
            <person name="Martinson E.O."/>
            <person name="Mrinalini"/>
            <person name="Kelkar Y.D."/>
            <person name="Chang C.H."/>
            <person name="Werren J.H."/>
        </authorList>
    </citation>
    <scope>NUCLEOTIDE SEQUENCE [LARGE SCALE GENOMIC DNA]</scope>
    <source>
        <strain evidence="14 15">Alberta</strain>
        <tissue evidence="14">Whole body</tissue>
    </source>
</reference>
<dbReference type="GO" id="GO:0009617">
    <property type="term" value="P:response to bacterium"/>
    <property type="evidence" value="ECO:0007669"/>
    <property type="project" value="UniProtKB-ARBA"/>
</dbReference>
<keyword evidence="6" id="KW-0418">Kinase</keyword>
<dbReference type="Pfam" id="PF00370">
    <property type="entry name" value="FGGY_N"/>
    <property type="match status" value="1"/>
</dbReference>
<accession>A0A232FEH1</accession>
<feature type="domain" description="Carbohydrate kinase FGGY N-terminal" evidence="13">
    <location>
        <begin position="5"/>
        <end position="257"/>
    </location>
</feature>
<sequence>MSPLVLGIDVGTTSVKVVIVQKETQLILANQSKDTQANVPSDLGIEGNKQDVPKILSAIHNCVSRLPKDLLRQVESIGICGQMHGMTLWQLPNECSYKDNGVFKLDIDKDKVSNLYTWQDGRCDIDFLNSLPKSKSHLPVHTGFGCATLFWFAKNKPEKLKKYDRCGTVQDLVVSLLCDNDDVKMSSQNAASWGYFLTEPREWDREALEAGGFPMHLLPSEILSPGQAAGTLAHNWFGIPAGVTIGVALGDLQCSVFALLKEPTDAVLNISTSAQLAYVHPTFRPETINESQKIEYFPYFGDKYLAVAASLNGGNTLATFVKSLQQWTLELGFSVPQSKVWDKLIALGKDDNSISDMTIVPTLLGERYAPDQTASVTGITLDTLHLGNIFRALCSGIIKNLHDIMSREELESVGICRIVGNGSGLVRNPVLQKEVSRWYSLPLELGHTGDAALGAALAMFTADE</sequence>
<evidence type="ECO:0000259" key="13">
    <source>
        <dbReference type="Pfam" id="PF00370"/>
    </source>
</evidence>
<name>A0A232FEH1_9HYME</name>
<dbReference type="FunFam" id="3.30.420.40:FF:000111">
    <property type="entry name" value="Sedoheptulokinase"/>
    <property type="match status" value="1"/>
</dbReference>
<dbReference type="EMBL" id="NNAY01000331">
    <property type="protein sequence ID" value="OXU29161.1"/>
    <property type="molecule type" value="Genomic_DNA"/>
</dbReference>
<keyword evidence="5" id="KW-0547">Nucleotide-binding</keyword>
<dbReference type="OrthoDB" id="10264182at2759"/>
<dbReference type="CDD" id="cd07777">
    <property type="entry name" value="ASKHA_NBD_FGGY_SHK"/>
    <property type="match status" value="1"/>
</dbReference>
<gene>
    <name evidence="14" type="ORF">TSAR_005663</name>
</gene>
<evidence type="ECO:0000256" key="7">
    <source>
        <dbReference type="ARBA" id="ARBA00022840"/>
    </source>
</evidence>
<evidence type="ECO:0000256" key="8">
    <source>
        <dbReference type="ARBA" id="ARBA00052736"/>
    </source>
</evidence>
<evidence type="ECO:0000256" key="4">
    <source>
        <dbReference type="ARBA" id="ARBA00022679"/>
    </source>
</evidence>
<dbReference type="SUPFAM" id="SSF53067">
    <property type="entry name" value="Actin-like ATPase domain"/>
    <property type="match status" value="2"/>
</dbReference>
<evidence type="ECO:0000313" key="14">
    <source>
        <dbReference type="EMBL" id="OXU29161.1"/>
    </source>
</evidence>
<comment type="function">
    <text evidence="9">Acts as a modulator of macrophage activation through control of glucose metabolism.</text>
</comment>
<evidence type="ECO:0000256" key="3">
    <source>
        <dbReference type="ARBA" id="ARBA00022490"/>
    </source>
</evidence>
<comment type="subcellular location">
    <subcellularLocation>
        <location evidence="1">Cytoplasm</location>
    </subcellularLocation>
</comment>
<dbReference type="GO" id="GO:0046496">
    <property type="term" value="P:nicotinamide nucleotide metabolic process"/>
    <property type="evidence" value="ECO:0007669"/>
    <property type="project" value="UniProtKB-ARBA"/>
</dbReference>
<dbReference type="STRING" id="543379.A0A232FEH1"/>
<dbReference type="Proteomes" id="UP000215335">
    <property type="component" value="Unassembled WGS sequence"/>
</dbReference>
<evidence type="ECO:0000256" key="10">
    <source>
        <dbReference type="ARBA" id="ARBA00066341"/>
    </source>
</evidence>
<evidence type="ECO:0000256" key="1">
    <source>
        <dbReference type="ARBA" id="ARBA00004496"/>
    </source>
</evidence>
<dbReference type="GO" id="GO:0005524">
    <property type="term" value="F:ATP binding"/>
    <property type="evidence" value="ECO:0007669"/>
    <property type="project" value="UniProtKB-KW"/>
</dbReference>
<dbReference type="Gene3D" id="3.30.420.40">
    <property type="match status" value="2"/>
</dbReference>
<evidence type="ECO:0000256" key="11">
    <source>
        <dbReference type="ARBA" id="ARBA00069425"/>
    </source>
</evidence>
<comment type="caution">
    <text evidence="14">The sequence shown here is derived from an EMBL/GenBank/DDBJ whole genome shotgun (WGS) entry which is preliminary data.</text>
</comment>
<dbReference type="FunFam" id="3.30.420.40:FF:000132">
    <property type="entry name" value="Sedoheptulokinase"/>
    <property type="match status" value="1"/>
</dbReference>
<evidence type="ECO:0000313" key="15">
    <source>
        <dbReference type="Proteomes" id="UP000215335"/>
    </source>
</evidence>
<evidence type="ECO:0000256" key="6">
    <source>
        <dbReference type="ARBA" id="ARBA00022777"/>
    </source>
</evidence>
<evidence type="ECO:0000256" key="9">
    <source>
        <dbReference type="ARBA" id="ARBA00057196"/>
    </source>
</evidence>
<dbReference type="EC" id="2.7.1.14" evidence="10"/>